<keyword evidence="2" id="KW-1185">Reference proteome</keyword>
<dbReference type="InterPro" id="IPR040117">
    <property type="entry name" value="GCSF/MGF"/>
</dbReference>
<dbReference type="Proteomes" id="UP000324632">
    <property type="component" value="Chromosome 1"/>
</dbReference>
<sequence length="183" mass="20398">MDSTLIGYAHSFISKILKEIPTAHASWIKSPSLKLGSSAELQHFKENLIPSAPVLESISENFTLEICLDRMFKGLKLHDNLLTEISEVTKLKPTEQVDELQADIRELLSLINQMQTKAGFKSSVEVSQHDLDKNLTSTYLIQVAAHLTLEQLQVFSCDVLRSILAFPDMTSGPSSAEDREQCP</sequence>
<reference evidence="1 2" key="1">
    <citation type="journal article" date="2019" name="Mol. Ecol. Resour.">
        <title>Chromosome-level genome assembly of Triplophysa tibetana, a fish adapted to the harsh high-altitude environment of the Tibetan Plateau.</title>
        <authorList>
            <person name="Yang X."/>
            <person name="Liu H."/>
            <person name="Ma Z."/>
            <person name="Zou Y."/>
            <person name="Zou M."/>
            <person name="Mao Y."/>
            <person name="Li X."/>
            <person name="Wang H."/>
            <person name="Chen T."/>
            <person name="Wang W."/>
            <person name="Yang R."/>
        </authorList>
    </citation>
    <scope>NUCLEOTIDE SEQUENCE [LARGE SCALE GENOMIC DNA]</scope>
    <source>
        <strain evidence="1">TTIB1903HZAU</strain>
        <tissue evidence="1">Muscle</tissue>
    </source>
</reference>
<dbReference type="GO" id="GO:0045639">
    <property type="term" value="P:positive regulation of myeloid cell differentiation"/>
    <property type="evidence" value="ECO:0007669"/>
    <property type="project" value="InterPro"/>
</dbReference>
<organism evidence="1 2">
    <name type="scientific">Triplophysa tibetana</name>
    <dbReference type="NCBI Taxonomy" id="1572043"/>
    <lineage>
        <taxon>Eukaryota</taxon>
        <taxon>Metazoa</taxon>
        <taxon>Chordata</taxon>
        <taxon>Craniata</taxon>
        <taxon>Vertebrata</taxon>
        <taxon>Euteleostomi</taxon>
        <taxon>Actinopterygii</taxon>
        <taxon>Neopterygii</taxon>
        <taxon>Teleostei</taxon>
        <taxon>Ostariophysi</taxon>
        <taxon>Cypriniformes</taxon>
        <taxon>Nemacheilidae</taxon>
        <taxon>Triplophysa</taxon>
    </lineage>
</organism>
<name>A0A5A9PTF9_9TELE</name>
<accession>A0A5A9PTF9</accession>
<protein>
    <submittedName>
        <fullName evidence="1">Uncharacterized protein</fullName>
    </submittedName>
</protein>
<evidence type="ECO:0000313" key="1">
    <source>
        <dbReference type="EMBL" id="KAA0725514.1"/>
    </source>
</evidence>
<dbReference type="InterPro" id="IPR009079">
    <property type="entry name" value="4_helix_cytokine-like_core"/>
</dbReference>
<dbReference type="EMBL" id="SOYY01000001">
    <property type="protein sequence ID" value="KAA0725514.1"/>
    <property type="molecule type" value="Genomic_DNA"/>
</dbReference>
<dbReference type="AlphaFoldDB" id="A0A5A9PTF9"/>
<dbReference type="Gene3D" id="1.20.1250.10">
    <property type="match status" value="1"/>
</dbReference>
<dbReference type="GO" id="GO:0005125">
    <property type="term" value="F:cytokine activity"/>
    <property type="evidence" value="ECO:0007669"/>
    <property type="project" value="InterPro"/>
</dbReference>
<dbReference type="PANTHER" id="PTHR10511">
    <property type="entry name" value="GRANULOCYTE COLONY-STIMULATING FACTOR"/>
    <property type="match status" value="1"/>
</dbReference>
<comment type="caution">
    <text evidence="1">The sequence shown here is derived from an EMBL/GenBank/DDBJ whole genome shotgun (WGS) entry which is preliminary data.</text>
</comment>
<evidence type="ECO:0000313" key="2">
    <source>
        <dbReference type="Proteomes" id="UP000324632"/>
    </source>
</evidence>
<proteinExistence type="predicted"/>
<dbReference type="SUPFAM" id="SSF47266">
    <property type="entry name" value="4-helical cytokines"/>
    <property type="match status" value="1"/>
</dbReference>
<gene>
    <name evidence="1" type="ORF">E1301_Tti010324</name>
</gene>
<dbReference type="PANTHER" id="PTHR10511:SF2">
    <property type="entry name" value="GRANULOCYTE COLONY-STIMULATING FACTOR"/>
    <property type="match status" value="1"/>
</dbReference>